<dbReference type="Gene3D" id="3.40.50.410">
    <property type="entry name" value="von Willebrand factor, type A domain"/>
    <property type="match status" value="1"/>
</dbReference>
<dbReference type="InterPro" id="IPR050768">
    <property type="entry name" value="UPF0353/GerABKA_families"/>
</dbReference>
<evidence type="ECO:0000256" key="2">
    <source>
        <dbReference type="ARBA" id="ARBA00022692"/>
    </source>
</evidence>
<dbReference type="EMBL" id="BAABFR010000166">
    <property type="protein sequence ID" value="GAA4406869.1"/>
    <property type="molecule type" value="Genomic_DNA"/>
</dbReference>
<evidence type="ECO:0000259" key="6">
    <source>
        <dbReference type="PROSITE" id="PS50234"/>
    </source>
</evidence>
<dbReference type="PANTHER" id="PTHR22550:SF5">
    <property type="entry name" value="LEUCINE ZIPPER PROTEIN 4"/>
    <property type="match status" value="1"/>
</dbReference>
<feature type="transmembrane region" description="Helical" evidence="5">
    <location>
        <begin position="304"/>
        <end position="322"/>
    </location>
</feature>
<dbReference type="SMART" id="SM00327">
    <property type="entry name" value="VWA"/>
    <property type="match status" value="1"/>
</dbReference>
<dbReference type="InterPro" id="IPR002035">
    <property type="entry name" value="VWF_A"/>
</dbReference>
<name>A0ABP8KIL8_9ACTN</name>
<gene>
    <name evidence="7" type="ORF">GCM10023147_50670</name>
</gene>
<sequence length="327" mass="34446">MGGITQLADAWWLLGVLVVAGLAAGYVYNELRRRKRTMTFANTTVLDTVAPKTRNPFTHVPIALLCVGLLLLTVALAGPTAMRKVPRNRATVMLVIDVSLSMESTDVSPTRLGAAKVAAKQFVEQLTPGINLGVVSFAGTASLLVSPTPDRSLALAAIDHLELAERTATGEGIYAALQAIDNIDSVLGGAKTAPPARIVLESDGKQTVPQSLDDPRGGYTAAMEAKKKGIPVSTISFGTADGVVTIGGQQIPVPVDDESLHKIADLSGGQFFTASSIGELNKAYGSLRDEIGFEMQRGDNSRVWMIWGTLFVAVGIVAAVAVNRRLP</sequence>
<keyword evidence="3 5" id="KW-1133">Transmembrane helix</keyword>
<dbReference type="RefSeq" id="WP_345001585.1">
    <property type="nucleotide sequence ID" value="NZ_BAABFR010000166.1"/>
</dbReference>
<feature type="domain" description="VWFA" evidence="6">
    <location>
        <begin position="91"/>
        <end position="291"/>
    </location>
</feature>
<proteinExistence type="predicted"/>
<dbReference type="SUPFAM" id="SSF53300">
    <property type="entry name" value="vWA-like"/>
    <property type="match status" value="1"/>
</dbReference>
<dbReference type="PROSITE" id="PS50234">
    <property type="entry name" value="VWFA"/>
    <property type="match status" value="1"/>
</dbReference>
<dbReference type="PANTHER" id="PTHR22550">
    <property type="entry name" value="SPORE GERMINATION PROTEIN"/>
    <property type="match status" value="1"/>
</dbReference>
<evidence type="ECO:0000256" key="5">
    <source>
        <dbReference type="SAM" id="Phobius"/>
    </source>
</evidence>
<protein>
    <submittedName>
        <fullName evidence="7">VWA domain-containing protein</fullName>
    </submittedName>
</protein>
<keyword evidence="4 5" id="KW-0472">Membrane</keyword>
<dbReference type="NCBIfam" id="NF010238">
    <property type="entry name" value="PRK13685.1"/>
    <property type="match status" value="1"/>
</dbReference>
<accession>A0ABP8KIL8</accession>
<evidence type="ECO:0000313" key="7">
    <source>
        <dbReference type="EMBL" id="GAA4406869.1"/>
    </source>
</evidence>
<evidence type="ECO:0000256" key="1">
    <source>
        <dbReference type="ARBA" id="ARBA00022475"/>
    </source>
</evidence>
<reference evidence="8" key="1">
    <citation type="journal article" date="2019" name="Int. J. Syst. Evol. Microbiol.">
        <title>The Global Catalogue of Microorganisms (GCM) 10K type strain sequencing project: providing services to taxonomists for standard genome sequencing and annotation.</title>
        <authorList>
            <consortium name="The Broad Institute Genomics Platform"/>
            <consortium name="The Broad Institute Genome Sequencing Center for Infectious Disease"/>
            <person name="Wu L."/>
            <person name="Ma J."/>
        </authorList>
    </citation>
    <scope>NUCLEOTIDE SEQUENCE [LARGE SCALE GENOMIC DNA]</scope>
    <source>
        <strain evidence="8">JCM 17688</strain>
    </source>
</reference>
<dbReference type="InterPro" id="IPR036465">
    <property type="entry name" value="vWFA_dom_sf"/>
</dbReference>
<dbReference type="Proteomes" id="UP001500635">
    <property type="component" value="Unassembled WGS sequence"/>
</dbReference>
<keyword evidence="8" id="KW-1185">Reference proteome</keyword>
<feature type="transmembrane region" description="Helical" evidence="5">
    <location>
        <begin position="62"/>
        <end position="82"/>
    </location>
</feature>
<organism evidence="7 8">
    <name type="scientific">Tsukamurella soli</name>
    <dbReference type="NCBI Taxonomy" id="644556"/>
    <lineage>
        <taxon>Bacteria</taxon>
        <taxon>Bacillati</taxon>
        <taxon>Actinomycetota</taxon>
        <taxon>Actinomycetes</taxon>
        <taxon>Mycobacteriales</taxon>
        <taxon>Tsukamurellaceae</taxon>
        <taxon>Tsukamurella</taxon>
    </lineage>
</organism>
<keyword evidence="2 5" id="KW-0812">Transmembrane</keyword>
<dbReference type="Pfam" id="PF13519">
    <property type="entry name" value="VWA_2"/>
    <property type="match status" value="1"/>
</dbReference>
<evidence type="ECO:0000256" key="3">
    <source>
        <dbReference type="ARBA" id="ARBA00022989"/>
    </source>
</evidence>
<evidence type="ECO:0000313" key="8">
    <source>
        <dbReference type="Proteomes" id="UP001500635"/>
    </source>
</evidence>
<comment type="caution">
    <text evidence="7">The sequence shown here is derived from an EMBL/GenBank/DDBJ whole genome shotgun (WGS) entry which is preliminary data.</text>
</comment>
<feature type="transmembrane region" description="Helical" evidence="5">
    <location>
        <begin position="12"/>
        <end position="29"/>
    </location>
</feature>
<keyword evidence="1" id="KW-1003">Cell membrane</keyword>
<evidence type="ECO:0000256" key="4">
    <source>
        <dbReference type="ARBA" id="ARBA00023136"/>
    </source>
</evidence>